<name>A0A7D7LQ30_9FLAO</name>
<dbReference type="InterPro" id="IPR013216">
    <property type="entry name" value="Methyltransf_11"/>
</dbReference>
<dbReference type="Proteomes" id="UP000515349">
    <property type="component" value="Chromosome"/>
</dbReference>
<dbReference type="GO" id="GO:0032259">
    <property type="term" value="P:methylation"/>
    <property type="evidence" value="ECO:0007669"/>
    <property type="project" value="UniProtKB-KW"/>
</dbReference>
<dbReference type="PANTHER" id="PTHR43591">
    <property type="entry name" value="METHYLTRANSFERASE"/>
    <property type="match status" value="1"/>
</dbReference>
<feature type="domain" description="Methyltransferase type 11" evidence="1">
    <location>
        <begin position="120"/>
        <end position="170"/>
    </location>
</feature>
<reference evidence="3 4" key="1">
    <citation type="submission" date="2020-07" db="EMBL/GenBank/DDBJ databases">
        <title>Chryseobacterium sp.cx-624.</title>
        <authorList>
            <person name="Yang C."/>
        </authorList>
    </citation>
    <scope>NUCLEOTIDE SEQUENCE [LARGE SCALE GENOMIC DNA]</scope>
    <source>
        <strain evidence="3">Cx-624</strain>
        <strain evidence="4">cx-624</strain>
    </source>
</reference>
<dbReference type="Gene3D" id="3.40.50.150">
    <property type="entry name" value="Vaccinia Virus protein VP39"/>
    <property type="match status" value="1"/>
</dbReference>
<keyword evidence="5" id="KW-1185">Reference proteome</keyword>
<sequence length="255" mass="29815">MMIKSLYQKIFSEKTRYNFHINLRKAKAFFLSGNSFYCPCCSKSAHRFLEKGNGIEIRSNAVCPHCGSLERTRLLFLYLKDNTQIFENNPHVLHFAPEDALKKYFTTNPNYIDADLNPNLATHQMDITEISFPDNYFDFIICSHVLGHVPNEQKALQELYRVLKSGGSLFLLSLMNLDAEHTLENPDFNSPEQKVRHYGEKDLERLYGNDFADRIKADIVRIDRIDYRREFSEEDRQRMALGNGRRELIYLVTKS</sequence>
<dbReference type="Pfam" id="PF08241">
    <property type="entry name" value="Methyltransf_11"/>
    <property type="match status" value="1"/>
</dbReference>
<evidence type="ECO:0000313" key="3">
    <source>
        <dbReference type="EMBL" id="QMS98760.1"/>
    </source>
</evidence>
<keyword evidence="2" id="KW-0808">Transferase</keyword>
<protein>
    <submittedName>
        <fullName evidence="3">Class I SAM-dependent methyltransferase</fullName>
    </submittedName>
</protein>
<keyword evidence="3" id="KW-0489">Methyltransferase</keyword>
<organism evidence="3 4">
    <name type="scientific">Marnyiella aurantia</name>
    <dbReference type="NCBI Taxonomy" id="2758037"/>
    <lineage>
        <taxon>Bacteria</taxon>
        <taxon>Pseudomonadati</taxon>
        <taxon>Bacteroidota</taxon>
        <taxon>Flavobacteriia</taxon>
        <taxon>Flavobacteriales</taxon>
        <taxon>Weeksellaceae</taxon>
        <taxon>Marnyiella</taxon>
    </lineage>
</organism>
<evidence type="ECO:0000313" key="5">
    <source>
        <dbReference type="Proteomes" id="UP000539710"/>
    </source>
</evidence>
<dbReference type="EMBL" id="JACEUX010000001">
    <property type="protein sequence ID" value="MBA5245839.1"/>
    <property type="molecule type" value="Genomic_DNA"/>
</dbReference>
<evidence type="ECO:0000259" key="1">
    <source>
        <dbReference type="Pfam" id="PF08241"/>
    </source>
</evidence>
<gene>
    <name evidence="3" type="ORF">H1R16_01745</name>
    <name evidence="2" type="ORF">H2507_01525</name>
</gene>
<proteinExistence type="predicted"/>
<evidence type="ECO:0000313" key="4">
    <source>
        <dbReference type="Proteomes" id="UP000515349"/>
    </source>
</evidence>
<dbReference type="KEGG" id="cbau:H1R16_01745"/>
<evidence type="ECO:0000313" key="2">
    <source>
        <dbReference type="EMBL" id="MBA5245839.1"/>
    </source>
</evidence>
<dbReference type="Proteomes" id="UP000539710">
    <property type="component" value="Unassembled WGS sequence"/>
</dbReference>
<dbReference type="GO" id="GO:0008757">
    <property type="term" value="F:S-adenosylmethionine-dependent methyltransferase activity"/>
    <property type="evidence" value="ECO:0007669"/>
    <property type="project" value="InterPro"/>
</dbReference>
<reference evidence="2" key="3">
    <citation type="submission" date="2020-07" db="EMBL/GenBank/DDBJ databases">
        <authorList>
            <person name="Yang C."/>
        </authorList>
    </citation>
    <scope>NUCLEOTIDE SEQUENCE</scope>
    <source>
        <strain evidence="2">Cx-624</strain>
    </source>
</reference>
<dbReference type="SUPFAM" id="SSF53335">
    <property type="entry name" value="S-adenosyl-L-methionine-dependent methyltransferases"/>
    <property type="match status" value="1"/>
</dbReference>
<dbReference type="AlphaFoldDB" id="A0A7D7LQ30"/>
<dbReference type="RefSeq" id="WP_181885954.1">
    <property type="nucleotide sequence ID" value="NZ_CP059472.1"/>
</dbReference>
<dbReference type="InterPro" id="IPR029063">
    <property type="entry name" value="SAM-dependent_MTases_sf"/>
</dbReference>
<dbReference type="EMBL" id="CP059472">
    <property type="protein sequence ID" value="QMS98760.1"/>
    <property type="molecule type" value="Genomic_DNA"/>
</dbReference>
<reference evidence="5" key="2">
    <citation type="submission" date="2020-07" db="EMBL/GenBank/DDBJ databases">
        <title>Flavobacterium sp. xlx-214.</title>
        <authorList>
            <person name="Yang C."/>
        </authorList>
    </citation>
    <scope>NUCLEOTIDE SEQUENCE [LARGE SCALE GENOMIC DNA]</scope>
    <source>
        <strain evidence="5">CX-624</strain>
    </source>
</reference>
<dbReference type="CDD" id="cd02440">
    <property type="entry name" value="AdoMet_MTases"/>
    <property type="match status" value="1"/>
</dbReference>
<accession>A0A7D7LQ30</accession>